<comment type="caution">
    <text evidence="1">The sequence shown here is derived from an EMBL/GenBank/DDBJ whole genome shotgun (WGS) entry which is preliminary data.</text>
</comment>
<evidence type="ECO:0000313" key="2">
    <source>
        <dbReference type="Proteomes" id="UP001157502"/>
    </source>
</evidence>
<reference evidence="1" key="1">
    <citation type="submission" date="2021-05" db="EMBL/GenBank/DDBJ databases">
        <authorList>
            <person name="Pan Q."/>
            <person name="Jouanno E."/>
            <person name="Zahm M."/>
            <person name="Klopp C."/>
            <person name="Cabau C."/>
            <person name="Louis A."/>
            <person name="Berthelot C."/>
            <person name="Parey E."/>
            <person name="Roest Crollius H."/>
            <person name="Montfort J."/>
            <person name="Robinson-Rechavi M."/>
            <person name="Bouchez O."/>
            <person name="Lampietro C."/>
            <person name="Lopez Roques C."/>
            <person name="Donnadieu C."/>
            <person name="Postlethwait J."/>
            <person name="Bobe J."/>
            <person name="Dillon D."/>
            <person name="Chandos A."/>
            <person name="von Hippel F."/>
            <person name="Guiguen Y."/>
        </authorList>
    </citation>
    <scope>NUCLEOTIDE SEQUENCE</scope>
    <source>
        <strain evidence="1">YG-Jan2019</strain>
    </source>
</reference>
<accession>A0ACC2H984</accession>
<protein>
    <submittedName>
        <fullName evidence="1">Uncharacterized protein</fullName>
    </submittedName>
</protein>
<evidence type="ECO:0000313" key="1">
    <source>
        <dbReference type="EMBL" id="KAJ8012393.1"/>
    </source>
</evidence>
<sequence length="130" mass="14623">MDQKTLVTTHHHRTTDTPKEEQQEELRKSLHLPEVSNPTSCQEFHVQLEYYISSTTTKASDQQTIAAMISCLSGPDLDMDYCLVVCTPNGAGQLPGVHPPLRYLPTSNRGRWVNVWSSCVNVQEQPRSSL</sequence>
<gene>
    <name evidence="1" type="ORF">DPEC_G00042270</name>
</gene>
<organism evidence="1 2">
    <name type="scientific">Dallia pectoralis</name>
    <name type="common">Alaska blackfish</name>
    <dbReference type="NCBI Taxonomy" id="75939"/>
    <lineage>
        <taxon>Eukaryota</taxon>
        <taxon>Metazoa</taxon>
        <taxon>Chordata</taxon>
        <taxon>Craniata</taxon>
        <taxon>Vertebrata</taxon>
        <taxon>Euteleostomi</taxon>
        <taxon>Actinopterygii</taxon>
        <taxon>Neopterygii</taxon>
        <taxon>Teleostei</taxon>
        <taxon>Protacanthopterygii</taxon>
        <taxon>Esociformes</taxon>
        <taxon>Umbridae</taxon>
        <taxon>Dallia</taxon>
    </lineage>
</organism>
<dbReference type="EMBL" id="CM055731">
    <property type="protein sequence ID" value="KAJ8012393.1"/>
    <property type="molecule type" value="Genomic_DNA"/>
</dbReference>
<keyword evidence="2" id="KW-1185">Reference proteome</keyword>
<name>A0ACC2H984_DALPE</name>
<proteinExistence type="predicted"/>
<dbReference type="Proteomes" id="UP001157502">
    <property type="component" value="Chromosome 4"/>
</dbReference>